<reference evidence="1 2" key="1">
    <citation type="submission" date="2023-03" db="EMBL/GenBank/DDBJ databases">
        <title>Whole genome sequencing of Methanotrichaceae archaeon M04Ac.</title>
        <authorList>
            <person name="Khomyakova M.A."/>
            <person name="Merkel A.Y."/>
            <person name="Slobodkin A.I."/>
        </authorList>
    </citation>
    <scope>NUCLEOTIDE SEQUENCE [LARGE SCALE GENOMIC DNA]</scope>
    <source>
        <strain evidence="1 2">M04Ac</strain>
    </source>
</reference>
<dbReference type="RefSeq" id="WP_316967994.1">
    <property type="nucleotide sequence ID" value="NZ_JARFPL010000003.1"/>
</dbReference>
<sequence>MKAAAILLGLLILTLFGSAEAASTLTVVGEGEILVPADRVYVTFTVTAEDENATVASMKSSEGLNRTIDALVDAGLKIEDVWSGRARSVSRIHSISRLSNNSNAVTVAEVGVSRVMDQATVRLDAEDEALVDRTLEAAKAQGAEVEISGYALAEKGAAFAEARRLAVEDAERVAESLASAAGLVLEERLEIFEPSPPRVLQPTSGTDPGALEVAGLFDLSMLSLLDPFEEEVSGEPGMVTVRSRVVVTYQVS</sequence>
<proteinExistence type="predicted"/>
<dbReference type="PANTHER" id="PTHR34387:SF1">
    <property type="entry name" value="PERIPLASMIC IMMUNOGENIC PROTEIN"/>
    <property type="match status" value="1"/>
</dbReference>
<name>A0ABT5XC42_9EURY</name>
<protein>
    <submittedName>
        <fullName evidence="1">SIMPL domain-containing protein</fullName>
    </submittedName>
</protein>
<dbReference type="Gene3D" id="3.30.110.170">
    <property type="entry name" value="Protein of unknown function (DUF541), domain 1"/>
    <property type="match status" value="1"/>
</dbReference>
<gene>
    <name evidence="1" type="ORF">P0O24_01625</name>
</gene>
<evidence type="ECO:0000313" key="2">
    <source>
        <dbReference type="Proteomes" id="UP001215956"/>
    </source>
</evidence>
<dbReference type="InterPro" id="IPR007497">
    <property type="entry name" value="SIMPL/DUF541"/>
</dbReference>
<comment type="caution">
    <text evidence="1">The sequence shown here is derived from an EMBL/GenBank/DDBJ whole genome shotgun (WGS) entry which is preliminary data.</text>
</comment>
<dbReference type="PANTHER" id="PTHR34387">
    <property type="entry name" value="SLR1258 PROTEIN"/>
    <property type="match status" value="1"/>
</dbReference>
<accession>A0ABT5XC42</accession>
<dbReference type="Proteomes" id="UP001215956">
    <property type="component" value="Unassembled WGS sequence"/>
</dbReference>
<organism evidence="1 2">
    <name type="scientific">Candidatus Methanocrinis alkalitolerans</name>
    <dbReference type="NCBI Taxonomy" id="3033395"/>
    <lineage>
        <taxon>Archaea</taxon>
        <taxon>Methanobacteriati</taxon>
        <taxon>Methanobacteriota</taxon>
        <taxon>Stenosarchaea group</taxon>
        <taxon>Methanomicrobia</taxon>
        <taxon>Methanotrichales</taxon>
        <taxon>Methanotrichaceae</taxon>
        <taxon>Methanocrinis</taxon>
    </lineage>
</organism>
<dbReference type="InterPro" id="IPR052022">
    <property type="entry name" value="26kDa_periplasmic_antigen"/>
</dbReference>
<evidence type="ECO:0000313" key="1">
    <source>
        <dbReference type="EMBL" id="MDF0592283.1"/>
    </source>
</evidence>
<dbReference type="EMBL" id="JARFPL010000003">
    <property type="protein sequence ID" value="MDF0592283.1"/>
    <property type="molecule type" value="Genomic_DNA"/>
</dbReference>
<dbReference type="Gene3D" id="3.30.70.2970">
    <property type="entry name" value="Protein of unknown function (DUF541), domain 2"/>
    <property type="match status" value="1"/>
</dbReference>
<keyword evidence="2" id="KW-1185">Reference proteome</keyword>
<dbReference type="Pfam" id="PF04402">
    <property type="entry name" value="SIMPL"/>
    <property type="match status" value="1"/>
</dbReference>